<dbReference type="RefSeq" id="WP_212919453.1">
    <property type="nucleotide sequence ID" value="NZ_BORP01000001.1"/>
</dbReference>
<dbReference type="Pfam" id="PF08327">
    <property type="entry name" value="AHSA1"/>
    <property type="match status" value="1"/>
</dbReference>
<organism evidence="3 4">
    <name type="scientific">Ornithinibacillus bavariensis</name>
    <dbReference type="NCBI Taxonomy" id="545502"/>
    <lineage>
        <taxon>Bacteria</taxon>
        <taxon>Bacillati</taxon>
        <taxon>Bacillota</taxon>
        <taxon>Bacilli</taxon>
        <taxon>Bacillales</taxon>
        <taxon>Bacillaceae</taxon>
        <taxon>Ornithinibacillus</taxon>
    </lineage>
</organism>
<evidence type="ECO:0000259" key="2">
    <source>
        <dbReference type="Pfam" id="PF08327"/>
    </source>
</evidence>
<dbReference type="EMBL" id="BORP01000001">
    <property type="protein sequence ID" value="GIO25954.1"/>
    <property type="molecule type" value="Genomic_DNA"/>
</dbReference>
<accession>A0A919X585</accession>
<dbReference type="InterPro" id="IPR013538">
    <property type="entry name" value="ASHA1/2-like_C"/>
</dbReference>
<dbReference type="InterPro" id="IPR023393">
    <property type="entry name" value="START-like_dom_sf"/>
</dbReference>
<reference evidence="3" key="1">
    <citation type="submission" date="2021-03" db="EMBL/GenBank/DDBJ databases">
        <title>Antimicrobial resistance genes in bacteria isolated from Japanese honey, and their potential for conferring macrolide and lincosamide resistance in the American foulbrood pathogen Paenibacillus larvae.</title>
        <authorList>
            <person name="Okamoto M."/>
            <person name="Kumagai M."/>
            <person name="Kanamori H."/>
            <person name="Takamatsu D."/>
        </authorList>
    </citation>
    <scope>NUCLEOTIDE SEQUENCE</scope>
    <source>
        <strain evidence="3">J43TS3</strain>
    </source>
</reference>
<evidence type="ECO:0000313" key="3">
    <source>
        <dbReference type="EMBL" id="GIO25954.1"/>
    </source>
</evidence>
<gene>
    <name evidence="3" type="ORF">J43TS3_05650</name>
</gene>
<feature type="domain" description="Activator of Hsp90 ATPase homologue 1/2-like C-terminal" evidence="2">
    <location>
        <begin position="22"/>
        <end position="131"/>
    </location>
</feature>
<dbReference type="SUPFAM" id="SSF55961">
    <property type="entry name" value="Bet v1-like"/>
    <property type="match status" value="1"/>
</dbReference>
<evidence type="ECO:0000313" key="4">
    <source>
        <dbReference type="Proteomes" id="UP000676917"/>
    </source>
</evidence>
<proteinExistence type="inferred from homology"/>
<dbReference type="Proteomes" id="UP000676917">
    <property type="component" value="Unassembled WGS sequence"/>
</dbReference>
<dbReference type="Gene3D" id="3.30.530.20">
    <property type="match status" value="1"/>
</dbReference>
<sequence>MLAKIEKQSNHHIATFHRHINSPLEDVWAMLTTNEKLALWFDELRVVDLEKGGYFSFNLGNGTFEKMTITDYIDHTVLEFTWGDDLVRFELKEVDMTCQLLLKETINKLTPHTPKDLAGWHVCLDVITSILNHQEIEDRMKIWEFWFEKYSDALSKLS</sequence>
<keyword evidence="4" id="KW-1185">Reference proteome</keyword>
<name>A0A919X585_9BACI</name>
<dbReference type="CDD" id="cd08899">
    <property type="entry name" value="SRPBCC_CalC_Aha1-like_6"/>
    <property type="match status" value="1"/>
</dbReference>
<comment type="caution">
    <text evidence="3">The sequence shown here is derived from an EMBL/GenBank/DDBJ whole genome shotgun (WGS) entry which is preliminary data.</text>
</comment>
<comment type="similarity">
    <text evidence="1">Belongs to the AHA1 family.</text>
</comment>
<evidence type="ECO:0000256" key="1">
    <source>
        <dbReference type="ARBA" id="ARBA00006817"/>
    </source>
</evidence>
<dbReference type="AlphaFoldDB" id="A0A919X585"/>
<protein>
    <recommendedName>
        <fullName evidence="2">Activator of Hsp90 ATPase homologue 1/2-like C-terminal domain-containing protein</fullName>
    </recommendedName>
</protein>